<accession>A0A4R6IRB3</accession>
<reference evidence="3 4" key="1">
    <citation type="submission" date="2019-03" db="EMBL/GenBank/DDBJ databases">
        <title>Genomic Encyclopedia of Archaeal and Bacterial Type Strains, Phase II (KMG-II): from individual species to whole genera.</title>
        <authorList>
            <person name="Goeker M."/>
        </authorList>
    </citation>
    <scope>NUCLEOTIDE SEQUENCE [LARGE SCALE GENOMIC DNA]</scope>
    <source>
        <strain evidence="3 4">DSM 19034</strain>
    </source>
</reference>
<dbReference type="EMBL" id="SNWM01000001">
    <property type="protein sequence ID" value="TDO24516.1"/>
    <property type="molecule type" value="Genomic_DNA"/>
</dbReference>
<dbReference type="SUPFAM" id="SSF51430">
    <property type="entry name" value="NAD(P)-linked oxidoreductase"/>
    <property type="match status" value="1"/>
</dbReference>
<dbReference type="PANTHER" id="PTHR43364">
    <property type="entry name" value="NADH-SPECIFIC METHYLGLYOXAL REDUCTASE-RELATED"/>
    <property type="match status" value="1"/>
</dbReference>
<keyword evidence="4" id="KW-1185">Reference proteome</keyword>
<dbReference type="RefSeq" id="WP_133552572.1">
    <property type="nucleotide sequence ID" value="NZ_SNWM01000001.1"/>
</dbReference>
<dbReference type="Proteomes" id="UP000295499">
    <property type="component" value="Unassembled WGS sequence"/>
</dbReference>
<dbReference type="AlphaFoldDB" id="A0A4R6IRB3"/>
<dbReference type="InterPro" id="IPR023210">
    <property type="entry name" value="NADP_OxRdtase_dom"/>
</dbReference>
<dbReference type="PRINTS" id="PR00069">
    <property type="entry name" value="ALDKETRDTASE"/>
</dbReference>
<organism evidence="3 4">
    <name type="scientific">Pedobacter duraquae</name>
    <dbReference type="NCBI Taxonomy" id="425511"/>
    <lineage>
        <taxon>Bacteria</taxon>
        <taxon>Pseudomonadati</taxon>
        <taxon>Bacteroidota</taxon>
        <taxon>Sphingobacteriia</taxon>
        <taxon>Sphingobacteriales</taxon>
        <taxon>Sphingobacteriaceae</taxon>
        <taxon>Pedobacter</taxon>
    </lineage>
</organism>
<dbReference type="Gene3D" id="3.20.20.100">
    <property type="entry name" value="NADP-dependent oxidoreductase domain"/>
    <property type="match status" value="1"/>
</dbReference>
<evidence type="ECO:0000313" key="4">
    <source>
        <dbReference type="Proteomes" id="UP000295499"/>
    </source>
</evidence>
<evidence type="ECO:0000256" key="1">
    <source>
        <dbReference type="ARBA" id="ARBA00023002"/>
    </source>
</evidence>
<dbReference type="GO" id="GO:0016491">
    <property type="term" value="F:oxidoreductase activity"/>
    <property type="evidence" value="ECO:0007669"/>
    <property type="project" value="UniProtKB-KW"/>
</dbReference>
<keyword evidence="1" id="KW-0560">Oxidoreductase</keyword>
<protein>
    <submittedName>
        <fullName evidence="3">Aryl-alcohol dehydrogenase-like predicted oxidoreductase</fullName>
    </submittedName>
</protein>
<dbReference type="CDD" id="cd19091">
    <property type="entry name" value="AKR_PsAKR"/>
    <property type="match status" value="1"/>
</dbReference>
<dbReference type="InterPro" id="IPR020471">
    <property type="entry name" value="AKR"/>
</dbReference>
<evidence type="ECO:0000313" key="3">
    <source>
        <dbReference type="EMBL" id="TDO24516.1"/>
    </source>
</evidence>
<dbReference type="PANTHER" id="PTHR43364:SF18">
    <property type="entry name" value="OXIDOREDUCTASE"/>
    <property type="match status" value="1"/>
</dbReference>
<proteinExistence type="predicted"/>
<gene>
    <name evidence="3" type="ORF">CLV32_0805</name>
</gene>
<dbReference type="FunFam" id="3.20.20.100:FF:000004">
    <property type="entry name" value="Oxidoreductase, aldo/keto reductase"/>
    <property type="match status" value="1"/>
</dbReference>
<sequence>MEYRQLGASGLQVPVLSFGTATFGGGNDFFKGWGSTQVEEAKNLIDICLNAGVNLFDTADIYSDGLAEEVLGKAISGHNRDKLLLSTKSTFTFGEGPNNQGSSRFHILKQIEGSLKRLGTDYIDIYHMHGFDGNTPVEETLRVLDDLVESGKVRYIAASNFSGWHLMKSLGISEKYGWNKYVAHQVYYSLANREYEWELMPLALDQHVGAIIWSPLAAGRLGGKYGRNKPIPSDGRVAKGSSPVPEMAIKEEVFYNTVDVLHELAEETGKNVAQVALNWLVQRPTVSSIIIGARTEAQLQENLGAVGWNLSIEQVKKLDEASIVPPIYPYWHQWQNKSLNPTPDFYGKG</sequence>
<feature type="domain" description="NADP-dependent oxidoreductase" evidence="2">
    <location>
        <begin position="16"/>
        <end position="322"/>
    </location>
</feature>
<dbReference type="OrthoDB" id="9773828at2"/>
<evidence type="ECO:0000259" key="2">
    <source>
        <dbReference type="Pfam" id="PF00248"/>
    </source>
</evidence>
<dbReference type="Pfam" id="PF00248">
    <property type="entry name" value="Aldo_ket_red"/>
    <property type="match status" value="1"/>
</dbReference>
<name>A0A4R6IRB3_9SPHI</name>
<dbReference type="InterPro" id="IPR036812">
    <property type="entry name" value="NAD(P)_OxRdtase_dom_sf"/>
</dbReference>
<dbReference type="InterPro" id="IPR050523">
    <property type="entry name" value="AKR_Detox_Biosynth"/>
</dbReference>
<comment type="caution">
    <text evidence="3">The sequence shown here is derived from an EMBL/GenBank/DDBJ whole genome shotgun (WGS) entry which is preliminary data.</text>
</comment>
<dbReference type="GO" id="GO:0005829">
    <property type="term" value="C:cytosol"/>
    <property type="evidence" value="ECO:0007669"/>
    <property type="project" value="TreeGrafter"/>
</dbReference>